<evidence type="ECO:0000313" key="5">
    <source>
        <dbReference type="EMBL" id="KAF2282733.1"/>
    </source>
</evidence>
<evidence type="ECO:0000259" key="4">
    <source>
        <dbReference type="PROSITE" id="PS50174"/>
    </source>
</evidence>
<keyword evidence="2" id="KW-0539">Nucleus</keyword>
<dbReference type="EMBL" id="JAAGAX010000069">
    <property type="protein sequence ID" value="KAF2282733.1"/>
    <property type="molecule type" value="Genomic_DNA"/>
</dbReference>
<dbReference type="EMBL" id="JAAGAX010000011">
    <property type="protein sequence ID" value="KAF2299143.1"/>
    <property type="molecule type" value="Genomic_DNA"/>
</dbReference>
<feature type="region of interest" description="Disordered" evidence="3">
    <location>
        <begin position="78"/>
        <end position="130"/>
    </location>
</feature>
<accession>A0A6A6K358</accession>
<dbReference type="SMART" id="SM00443">
    <property type="entry name" value="G_patch"/>
    <property type="match status" value="1"/>
</dbReference>
<dbReference type="InterPro" id="IPR026822">
    <property type="entry name" value="Spp2/MOS2_G-patch"/>
</dbReference>
<dbReference type="PANTHER" id="PTHR15818">
    <property type="entry name" value="G PATCH AND KOW-CONTAINING"/>
    <property type="match status" value="1"/>
</dbReference>
<evidence type="ECO:0000256" key="2">
    <source>
        <dbReference type="ARBA" id="ARBA00023242"/>
    </source>
</evidence>
<organism evidence="5 7">
    <name type="scientific">Hevea brasiliensis</name>
    <name type="common">Para rubber tree</name>
    <name type="synonym">Siphonia brasiliensis</name>
    <dbReference type="NCBI Taxonomy" id="3981"/>
    <lineage>
        <taxon>Eukaryota</taxon>
        <taxon>Viridiplantae</taxon>
        <taxon>Streptophyta</taxon>
        <taxon>Embryophyta</taxon>
        <taxon>Tracheophyta</taxon>
        <taxon>Spermatophyta</taxon>
        <taxon>Magnoliopsida</taxon>
        <taxon>eudicotyledons</taxon>
        <taxon>Gunneridae</taxon>
        <taxon>Pentapetalae</taxon>
        <taxon>rosids</taxon>
        <taxon>fabids</taxon>
        <taxon>Malpighiales</taxon>
        <taxon>Euphorbiaceae</taxon>
        <taxon>Crotonoideae</taxon>
        <taxon>Micrandreae</taxon>
        <taxon>Hevea</taxon>
    </lineage>
</organism>
<proteinExistence type="predicted"/>
<keyword evidence="7" id="KW-1185">Reference proteome</keyword>
<evidence type="ECO:0000313" key="7">
    <source>
        <dbReference type="Proteomes" id="UP000467840"/>
    </source>
</evidence>
<dbReference type="GO" id="GO:0005681">
    <property type="term" value="C:spliceosomal complex"/>
    <property type="evidence" value="ECO:0007669"/>
    <property type="project" value="TreeGrafter"/>
</dbReference>
<comment type="caution">
    <text evidence="5">The sequence shown here is derived from an EMBL/GenBank/DDBJ whole genome shotgun (WGS) entry which is preliminary data.</text>
</comment>
<dbReference type="InterPro" id="IPR000467">
    <property type="entry name" value="G_patch_dom"/>
</dbReference>
<evidence type="ECO:0000256" key="1">
    <source>
        <dbReference type="ARBA" id="ARBA00004123"/>
    </source>
</evidence>
<feature type="compositionally biased region" description="Polar residues" evidence="3">
    <location>
        <begin position="83"/>
        <end position="112"/>
    </location>
</feature>
<evidence type="ECO:0000313" key="6">
    <source>
        <dbReference type="EMBL" id="KAF2299143.1"/>
    </source>
</evidence>
<sequence length="130" mass="14827">MIPPKENEWPHRRMKNLDLIIQSKDCGLEEFEDAPVEGFGAALLAGYGWYKGRGIGRNAKEEGKIEFREKIGRNSREGLGYVSLNSQNPPETSQIRMTEGSNQQPSSRSLIRQNWHRQGEAANNSRSRKR</sequence>
<evidence type="ECO:0000256" key="3">
    <source>
        <dbReference type="SAM" id="MobiDB-lite"/>
    </source>
</evidence>
<dbReference type="Proteomes" id="UP000467840">
    <property type="component" value="Chromosome 1"/>
</dbReference>
<protein>
    <recommendedName>
        <fullName evidence="4">G-patch domain-containing protein</fullName>
    </recommendedName>
</protein>
<dbReference type="GO" id="GO:0003676">
    <property type="term" value="F:nucleic acid binding"/>
    <property type="evidence" value="ECO:0007669"/>
    <property type="project" value="InterPro"/>
</dbReference>
<reference evidence="5 7" key="1">
    <citation type="journal article" date="2020" name="Mol. Plant">
        <title>The Chromosome-Based Rubber Tree Genome Provides New Insights into Spurge Genome Evolution and Rubber Biosynthesis.</title>
        <authorList>
            <person name="Liu J."/>
            <person name="Shi C."/>
            <person name="Shi C.C."/>
            <person name="Li W."/>
            <person name="Zhang Q.J."/>
            <person name="Zhang Y."/>
            <person name="Li K."/>
            <person name="Lu H.F."/>
            <person name="Shi C."/>
            <person name="Zhu S.T."/>
            <person name="Xiao Z.Y."/>
            <person name="Nan H."/>
            <person name="Yue Y."/>
            <person name="Zhu X.G."/>
            <person name="Wu Y."/>
            <person name="Hong X.N."/>
            <person name="Fan G.Y."/>
            <person name="Tong Y."/>
            <person name="Zhang D."/>
            <person name="Mao C.L."/>
            <person name="Liu Y.L."/>
            <person name="Hao S.J."/>
            <person name="Liu W.Q."/>
            <person name="Lv M.Q."/>
            <person name="Zhang H.B."/>
            <person name="Liu Y."/>
            <person name="Hu-Tang G.R."/>
            <person name="Wang J.P."/>
            <person name="Wang J.H."/>
            <person name="Sun Y.H."/>
            <person name="Ni S.B."/>
            <person name="Chen W.B."/>
            <person name="Zhang X.C."/>
            <person name="Jiao Y.N."/>
            <person name="Eichler E.E."/>
            <person name="Li G.H."/>
            <person name="Liu X."/>
            <person name="Gao L.Z."/>
        </authorList>
    </citation>
    <scope>NUCLEOTIDE SEQUENCE [LARGE SCALE GENOMIC DNA]</scope>
    <source>
        <strain evidence="7">cv. GT1</strain>
        <tissue evidence="5">Leaf</tissue>
    </source>
</reference>
<gene>
    <name evidence="6" type="ORF">GH714_030778</name>
    <name evidence="5" type="ORF">GH714_043566</name>
</gene>
<name>A0A6A6K358_HEVBR</name>
<dbReference type="Pfam" id="PF12656">
    <property type="entry name" value="G-patch_2"/>
    <property type="match status" value="1"/>
</dbReference>
<feature type="domain" description="G-patch" evidence="4">
    <location>
        <begin position="36"/>
        <end position="84"/>
    </location>
</feature>
<feature type="compositionally biased region" description="Polar residues" evidence="3">
    <location>
        <begin position="121"/>
        <end position="130"/>
    </location>
</feature>
<dbReference type="PANTHER" id="PTHR15818:SF2">
    <property type="entry name" value="G-PATCH DOMAIN AND KOW MOTIFS-CONTAINING PROTEIN"/>
    <property type="match status" value="1"/>
</dbReference>
<dbReference type="AlphaFoldDB" id="A0A6A6K358"/>
<comment type="subcellular location">
    <subcellularLocation>
        <location evidence="1">Nucleus</location>
    </subcellularLocation>
</comment>
<dbReference type="PROSITE" id="PS50174">
    <property type="entry name" value="G_PATCH"/>
    <property type="match status" value="1"/>
</dbReference>
<dbReference type="InterPro" id="IPR045166">
    <property type="entry name" value="Spp2-like"/>
</dbReference>
<dbReference type="GO" id="GO:0000398">
    <property type="term" value="P:mRNA splicing, via spliceosome"/>
    <property type="evidence" value="ECO:0007669"/>
    <property type="project" value="InterPro"/>
</dbReference>